<evidence type="ECO:0000313" key="2">
    <source>
        <dbReference type="EnsemblPlants" id="MELO3C027091.2.1"/>
    </source>
</evidence>
<dbReference type="EnsemblPlants" id="MELO3C027091.2.1">
    <property type="protein sequence ID" value="MELO3C027091.2.1"/>
    <property type="gene ID" value="MELO3C027091.2"/>
</dbReference>
<proteinExistence type="predicted"/>
<dbReference type="Gramene" id="MELO3C027091.2.1">
    <property type="protein sequence ID" value="MELO3C027091.2.1"/>
    <property type="gene ID" value="MELO3C027091.2"/>
</dbReference>
<feature type="compositionally biased region" description="Basic and acidic residues" evidence="1">
    <location>
        <begin position="1"/>
        <end position="11"/>
    </location>
</feature>
<feature type="compositionally biased region" description="Basic residues" evidence="1">
    <location>
        <begin position="58"/>
        <end position="68"/>
    </location>
</feature>
<sequence>MYNDSENKSKDDNDDNNNGHTPHPTVWKMKKSVNQPGEREELNGLEFRGGSSDESRKKVGRAKKGLRS</sequence>
<feature type="region of interest" description="Disordered" evidence="1">
    <location>
        <begin position="1"/>
        <end position="68"/>
    </location>
</feature>
<evidence type="ECO:0000256" key="1">
    <source>
        <dbReference type="SAM" id="MobiDB-lite"/>
    </source>
</evidence>
<accession>A0A9I9E1S6</accession>
<dbReference type="AlphaFoldDB" id="A0A9I9E1S6"/>
<name>A0A9I9E1S6_CUCME</name>
<organism evidence="2">
    <name type="scientific">Cucumis melo</name>
    <name type="common">Muskmelon</name>
    <dbReference type="NCBI Taxonomy" id="3656"/>
    <lineage>
        <taxon>Eukaryota</taxon>
        <taxon>Viridiplantae</taxon>
        <taxon>Streptophyta</taxon>
        <taxon>Embryophyta</taxon>
        <taxon>Tracheophyta</taxon>
        <taxon>Spermatophyta</taxon>
        <taxon>Magnoliopsida</taxon>
        <taxon>eudicotyledons</taxon>
        <taxon>Gunneridae</taxon>
        <taxon>Pentapetalae</taxon>
        <taxon>rosids</taxon>
        <taxon>fabids</taxon>
        <taxon>Cucurbitales</taxon>
        <taxon>Cucurbitaceae</taxon>
        <taxon>Benincaseae</taxon>
        <taxon>Cucumis</taxon>
    </lineage>
</organism>
<protein>
    <submittedName>
        <fullName evidence="2">Uncharacterized protein</fullName>
    </submittedName>
</protein>
<reference evidence="2" key="1">
    <citation type="submission" date="2023-03" db="UniProtKB">
        <authorList>
            <consortium name="EnsemblPlants"/>
        </authorList>
    </citation>
    <scope>IDENTIFICATION</scope>
</reference>